<evidence type="ECO:0000256" key="1">
    <source>
        <dbReference type="SAM" id="SignalP"/>
    </source>
</evidence>
<accession>A0A1N7RPJ4</accession>
<dbReference type="Proteomes" id="UP000195569">
    <property type="component" value="Unassembled WGS sequence"/>
</dbReference>
<evidence type="ECO:0000313" key="3">
    <source>
        <dbReference type="Proteomes" id="UP000195569"/>
    </source>
</evidence>
<keyword evidence="1" id="KW-0732">Signal</keyword>
<dbReference type="InterPro" id="IPR019027">
    <property type="entry name" value="Pilus_biogenesis_CpaD-related"/>
</dbReference>
<dbReference type="EMBL" id="CYGY02000011">
    <property type="protein sequence ID" value="SIT37051.1"/>
    <property type="molecule type" value="Genomic_DNA"/>
</dbReference>
<dbReference type="RefSeq" id="WP_087733022.1">
    <property type="nucleotide sequence ID" value="NZ_CYGY02000011.1"/>
</dbReference>
<dbReference type="OrthoDB" id="8596237at2"/>
<reference evidence="2" key="1">
    <citation type="submission" date="2016-12" db="EMBL/GenBank/DDBJ databases">
        <authorList>
            <person name="Moulin L."/>
        </authorList>
    </citation>
    <scope>NUCLEOTIDE SEQUENCE [LARGE SCALE GENOMIC DNA]</scope>
    <source>
        <strain evidence="2">STM 7183</strain>
    </source>
</reference>
<feature type="signal peptide" evidence="1">
    <location>
        <begin position="1"/>
        <end position="19"/>
    </location>
</feature>
<dbReference type="Pfam" id="PF09476">
    <property type="entry name" value="Pilus_CpaD"/>
    <property type="match status" value="1"/>
</dbReference>
<evidence type="ECO:0008006" key="4">
    <source>
        <dbReference type="Google" id="ProtNLM"/>
    </source>
</evidence>
<gene>
    <name evidence="2" type="ORF">BN2476_110077</name>
</gene>
<dbReference type="AlphaFoldDB" id="A0A1N7RPJ4"/>
<comment type="caution">
    <text evidence="2">The sequence shown here is derived from an EMBL/GenBank/DDBJ whole genome shotgun (WGS) entry which is preliminary data.</text>
</comment>
<feature type="chain" id="PRO_5013066100" description="Lipoprotein" evidence="1">
    <location>
        <begin position="20"/>
        <end position="127"/>
    </location>
</feature>
<name>A0A1N7RPJ4_9BURK</name>
<dbReference type="PROSITE" id="PS51257">
    <property type="entry name" value="PROKAR_LIPOPROTEIN"/>
    <property type="match status" value="1"/>
</dbReference>
<keyword evidence="3" id="KW-1185">Reference proteome</keyword>
<evidence type="ECO:0000313" key="2">
    <source>
        <dbReference type="EMBL" id="SIT37051.1"/>
    </source>
</evidence>
<organism evidence="2 3">
    <name type="scientific">Paraburkholderia piptadeniae</name>
    <dbReference type="NCBI Taxonomy" id="1701573"/>
    <lineage>
        <taxon>Bacteria</taxon>
        <taxon>Pseudomonadati</taxon>
        <taxon>Pseudomonadota</taxon>
        <taxon>Betaproteobacteria</taxon>
        <taxon>Burkholderiales</taxon>
        <taxon>Burkholderiaceae</taxon>
        <taxon>Paraburkholderia</taxon>
    </lineage>
</organism>
<protein>
    <recommendedName>
        <fullName evidence="4">Lipoprotein</fullName>
    </recommendedName>
</protein>
<sequence length="127" mass="13100">MLFRLTTLLSLVAPPLALSACMSATPPIGLPDASVIGFDGYKALAPDCATLAQPSHLIDAGFGRPGVAFGCATYTNLAVMLARPADLVEPLPYAGADATTAASAVRRFDEGRVKPPNATSTTMQLTH</sequence>
<proteinExistence type="predicted"/>